<organism evidence="1 2">
    <name type="scientific">Nicotiana tabacum</name>
    <name type="common">Common tobacco</name>
    <dbReference type="NCBI Taxonomy" id="4097"/>
    <lineage>
        <taxon>Eukaryota</taxon>
        <taxon>Viridiplantae</taxon>
        <taxon>Streptophyta</taxon>
        <taxon>Embryophyta</taxon>
        <taxon>Tracheophyta</taxon>
        <taxon>Spermatophyta</taxon>
        <taxon>Magnoliopsida</taxon>
        <taxon>eudicotyledons</taxon>
        <taxon>Gunneridae</taxon>
        <taxon>Pentapetalae</taxon>
        <taxon>asterids</taxon>
        <taxon>lamiids</taxon>
        <taxon>Solanales</taxon>
        <taxon>Solanaceae</taxon>
        <taxon>Nicotianoideae</taxon>
        <taxon>Nicotianeae</taxon>
        <taxon>Nicotiana</taxon>
    </lineage>
</organism>
<dbReference type="RefSeq" id="XP_075097982.1">
    <property type="nucleotide sequence ID" value="XM_075241881.1"/>
</dbReference>
<gene>
    <name evidence="2" type="primary">LOC142175295</name>
</gene>
<evidence type="ECO:0000313" key="2">
    <source>
        <dbReference type="RefSeq" id="XP_075097982.1"/>
    </source>
</evidence>
<dbReference type="Proteomes" id="UP000790787">
    <property type="component" value="Chromosome 21"/>
</dbReference>
<sequence>MENLLLAMTTLCKKVKSMDEEIQLIKKTASSQQHDSKNAEIRRSEVSKIPELEGDVEKHLKTHNSLLNAVAGSSTASSSSAKKKEEIKPRHININMNNLFSKPFIQKNIQNTQNEIFLPPQINTYKESLNQTKKTYNHITRTYIDNIYKIQNFLNKNPRSQTTQNPNEDYITHYLTGYNKLIALPNTNAKLVATCYNYGLLDTVYTQTGQEIATIPELHRAFMQYKRITKGTLFYIRFYSATAEILYEEIKPIIQVIKIGLTREMLVPEKIEEQEEIEKINIPDFYANKRIIGISTILNELANNYLNQNAIWSYYSREQTMIYSNCREIREADMEELRQKAKNQEAMDKQEDMKAMDQQGVTENLQKQNKRSFRPKKKLTECTCYNCGKLGHIAKDCKAPRNPKKKQITEIIIDDEEYMQMEYIDYELDSEDSIYEISDIEDEMENEITKEDDEV</sequence>
<reference evidence="1" key="1">
    <citation type="journal article" date="2014" name="Nat. Commun.">
        <title>The tobacco genome sequence and its comparison with those of tomato and potato.</title>
        <authorList>
            <person name="Sierro N."/>
            <person name="Battey J.N."/>
            <person name="Ouadi S."/>
            <person name="Bakaher N."/>
            <person name="Bovet L."/>
            <person name="Willig A."/>
            <person name="Goepfert S."/>
            <person name="Peitsch M.C."/>
            <person name="Ivanov N.V."/>
        </authorList>
    </citation>
    <scope>NUCLEOTIDE SEQUENCE [LARGE SCALE GENOMIC DNA]</scope>
</reference>
<keyword evidence="1" id="KW-1185">Reference proteome</keyword>
<name>A0AC58TL79_TOBAC</name>
<evidence type="ECO:0000313" key="1">
    <source>
        <dbReference type="Proteomes" id="UP000790787"/>
    </source>
</evidence>
<accession>A0AC58TL79</accession>
<reference evidence="2" key="2">
    <citation type="submission" date="2025-08" db="UniProtKB">
        <authorList>
            <consortium name="RefSeq"/>
        </authorList>
    </citation>
    <scope>IDENTIFICATION</scope>
    <source>
        <tissue evidence="2">Leaf</tissue>
    </source>
</reference>
<proteinExistence type="predicted"/>
<protein>
    <submittedName>
        <fullName evidence="2">Uncharacterized protein LOC142175295</fullName>
    </submittedName>
</protein>